<dbReference type="InterPro" id="IPR001048">
    <property type="entry name" value="Asp/Glu/Uridylate_kinase"/>
</dbReference>
<feature type="domain" description="Aspartate/glutamate/uridylate kinase" evidence="1">
    <location>
        <begin position="8"/>
        <end position="184"/>
    </location>
</feature>
<dbReference type="AlphaFoldDB" id="A0A166ERR8"/>
<accession>A0A166ERR8</accession>
<keyword evidence="2" id="KW-0418">Kinase</keyword>
<dbReference type="PIRSF" id="PIRSF004857">
    <property type="entry name" value="Kin_aa_kin"/>
    <property type="match status" value="1"/>
</dbReference>
<evidence type="ECO:0000313" key="3">
    <source>
        <dbReference type="Proteomes" id="UP000077066"/>
    </source>
</evidence>
<organism evidence="2 3">
    <name type="scientific">Methanobrevibacter filiformis</name>
    <dbReference type="NCBI Taxonomy" id="55758"/>
    <lineage>
        <taxon>Archaea</taxon>
        <taxon>Methanobacteriati</taxon>
        <taxon>Methanobacteriota</taxon>
        <taxon>Methanomada group</taxon>
        <taxon>Methanobacteria</taxon>
        <taxon>Methanobacteriales</taxon>
        <taxon>Methanobacteriaceae</taxon>
        <taxon>Methanobrevibacter</taxon>
    </lineage>
</organism>
<gene>
    <name evidence="2" type="primary">pyrH_2</name>
    <name evidence="2" type="ORF">MBFIL_04530</name>
</gene>
<dbReference type="Pfam" id="PF00696">
    <property type="entry name" value="AA_kinase"/>
    <property type="match status" value="1"/>
</dbReference>
<protein>
    <submittedName>
        <fullName evidence="2">Uridylate kinase</fullName>
    </submittedName>
</protein>
<dbReference type="EMBL" id="LWMT01000061">
    <property type="protein sequence ID" value="KZX16939.1"/>
    <property type="molecule type" value="Genomic_DNA"/>
</dbReference>
<dbReference type="Gene3D" id="3.40.1160.10">
    <property type="entry name" value="Acetylglutamate kinase-like"/>
    <property type="match status" value="1"/>
</dbReference>
<dbReference type="InterPro" id="IPR036393">
    <property type="entry name" value="AceGlu_kinase-like_sf"/>
</dbReference>
<evidence type="ECO:0000313" key="2">
    <source>
        <dbReference type="EMBL" id="KZX16939.1"/>
    </source>
</evidence>
<dbReference type="SUPFAM" id="SSF53633">
    <property type="entry name" value="Carbamate kinase-like"/>
    <property type="match status" value="1"/>
</dbReference>
<dbReference type="GO" id="GO:0016301">
    <property type="term" value="F:kinase activity"/>
    <property type="evidence" value="ECO:0007669"/>
    <property type="project" value="UniProtKB-KW"/>
</dbReference>
<dbReference type="Proteomes" id="UP000077066">
    <property type="component" value="Unassembled WGS sequence"/>
</dbReference>
<reference evidence="2 3" key="1">
    <citation type="submission" date="2016-04" db="EMBL/GenBank/DDBJ databases">
        <title>Genome sequence of Methanobrevibacter filiformis DSM 11501.</title>
        <authorList>
            <person name="Poehlein A."/>
            <person name="Seedorf H."/>
            <person name="Daniel R."/>
        </authorList>
    </citation>
    <scope>NUCLEOTIDE SEQUENCE [LARGE SCALE GENOMIC DNA]</scope>
    <source>
        <strain evidence="2 3">DSM 11501</strain>
    </source>
</reference>
<comment type="caution">
    <text evidence="2">The sequence shown here is derived from an EMBL/GenBank/DDBJ whole genome shotgun (WGS) entry which is preliminary data.</text>
</comment>
<sequence length="223" mass="24781">MVITIIDWVLKVGGSLFPKHAIELIKSIKDTKTLVINGGGEFANLIRKYDCEVDFTDDVSHKTAINSMDIIAKLLNDKIEFSELVYTLDEAIEVAGNGKIPILLSSGIINKLNPLESSWDVTSDSIAAYISNLLKSKLLIATNVDGIYTQKPTLQGSKFIDEITAKNLLSFNESSIDLMLPKLLLEFGADCFIVNGKYPERVLSIINSNFNNHNFKYTYIRGD</sequence>
<dbReference type="InterPro" id="IPR011375">
    <property type="entry name" value="MfnE"/>
</dbReference>
<proteinExistence type="predicted"/>
<evidence type="ECO:0000259" key="1">
    <source>
        <dbReference type="Pfam" id="PF00696"/>
    </source>
</evidence>
<name>A0A166ERR8_9EURY</name>
<dbReference type="PATRIC" id="fig|55758.3.peg.503"/>
<dbReference type="STRING" id="55758.MBFIL_04530"/>
<keyword evidence="2" id="KW-0808">Transferase</keyword>
<keyword evidence="3" id="KW-1185">Reference proteome</keyword>